<evidence type="ECO:0000313" key="8">
    <source>
        <dbReference type="Proteomes" id="UP000593564"/>
    </source>
</evidence>
<proteinExistence type="predicted"/>
<dbReference type="SUPFAM" id="SSF117070">
    <property type="entry name" value="LEA14-like"/>
    <property type="match status" value="1"/>
</dbReference>
<evidence type="ECO:0000259" key="6">
    <source>
        <dbReference type="Pfam" id="PF03168"/>
    </source>
</evidence>
<keyword evidence="2 5" id="KW-0812">Transmembrane</keyword>
<evidence type="ECO:0000256" key="3">
    <source>
        <dbReference type="ARBA" id="ARBA00022989"/>
    </source>
</evidence>
<dbReference type="GO" id="GO:0016020">
    <property type="term" value="C:membrane"/>
    <property type="evidence" value="ECO:0007669"/>
    <property type="project" value="UniProtKB-SubCell"/>
</dbReference>
<keyword evidence="8" id="KW-1185">Reference proteome</keyword>
<comment type="caution">
    <text evidence="7">The sequence shown here is derived from an EMBL/GenBank/DDBJ whole genome shotgun (WGS) entry which is preliminary data.</text>
</comment>
<dbReference type="GO" id="GO:0098542">
    <property type="term" value="P:defense response to other organism"/>
    <property type="evidence" value="ECO:0007669"/>
    <property type="project" value="InterPro"/>
</dbReference>
<organism evidence="7 8">
    <name type="scientific">Camellia sinensis</name>
    <name type="common">Tea plant</name>
    <name type="synonym">Thea sinensis</name>
    <dbReference type="NCBI Taxonomy" id="4442"/>
    <lineage>
        <taxon>Eukaryota</taxon>
        <taxon>Viridiplantae</taxon>
        <taxon>Streptophyta</taxon>
        <taxon>Embryophyta</taxon>
        <taxon>Tracheophyta</taxon>
        <taxon>Spermatophyta</taxon>
        <taxon>Magnoliopsida</taxon>
        <taxon>eudicotyledons</taxon>
        <taxon>Gunneridae</taxon>
        <taxon>Pentapetalae</taxon>
        <taxon>asterids</taxon>
        <taxon>Ericales</taxon>
        <taxon>Theaceae</taxon>
        <taxon>Camellia</taxon>
    </lineage>
</organism>
<reference evidence="7 8" key="2">
    <citation type="submission" date="2020-07" db="EMBL/GenBank/DDBJ databases">
        <title>Genome assembly of wild tea tree DASZ reveals pedigree and selection history of tea varieties.</title>
        <authorList>
            <person name="Zhang W."/>
        </authorList>
    </citation>
    <scope>NUCLEOTIDE SEQUENCE [LARGE SCALE GENOMIC DNA]</scope>
    <source>
        <strain evidence="8">cv. G240</strain>
        <tissue evidence="7">Leaf</tissue>
    </source>
</reference>
<evidence type="ECO:0000256" key="1">
    <source>
        <dbReference type="ARBA" id="ARBA00004167"/>
    </source>
</evidence>
<protein>
    <recommendedName>
        <fullName evidence="6">Late embryogenesis abundant protein LEA-2 subgroup domain-containing protein</fullName>
    </recommendedName>
</protein>
<dbReference type="InterPro" id="IPR004864">
    <property type="entry name" value="LEA_2"/>
</dbReference>
<dbReference type="Proteomes" id="UP000593564">
    <property type="component" value="Unassembled WGS sequence"/>
</dbReference>
<gene>
    <name evidence="7" type="ORF">HYC85_022820</name>
</gene>
<keyword evidence="3 5" id="KW-1133">Transmembrane helix</keyword>
<accession>A0A7J7GF37</accession>
<dbReference type="AlphaFoldDB" id="A0A7J7GF37"/>
<dbReference type="Pfam" id="PF03168">
    <property type="entry name" value="LEA_2"/>
    <property type="match status" value="1"/>
</dbReference>
<evidence type="ECO:0000313" key="7">
    <source>
        <dbReference type="EMBL" id="KAF5938561.1"/>
    </source>
</evidence>
<comment type="subcellular location">
    <subcellularLocation>
        <location evidence="1">Membrane</location>
        <topology evidence="1">Single-pass membrane protein</topology>
    </subcellularLocation>
</comment>
<evidence type="ECO:0000256" key="4">
    <source>
        <dbReference type="ARBA" id="ARBA00023136"/>
    </source>
</evidence>
<dbReference type="InterPro" id="IPR044839">
    <property type="entry name" value="NDR1-like"/>
</dbReference>
<feature type="domain" description="Late embryogenesis abundant protein LEA-2 subgroup" evidence="6">
    <location>
        <begin position="105"/>
        <end position="204"/>
    </location>
</feature>
<dbReference type="PANTHER" id="PTHR31234">
    <property type="entry name" value="LATE EMBRYOGENESIS ABUNDANT (LEA) HYDROXYPROLINE-RICH GLYCOPROTEIN FAMILY"/>
    <property type="match status" value="1"/>
</dbReference>
<feature type="transmembrane region" description="Helical" evidence="5">
    <location>
        <begin position="45"/>
        <end position="68"/>
    </location>
</feature>
<evidence type="ECO:0000256" key="2">
    <source>
        <dbReference type="ARBA" id="ARBA00022692"/>
    </source>
</evidence>
<name>A0A7J7GF37_CAMSI</name>
<dbReference type="Gene3D" id="2.60.40.1820">
    <property type="match status" value="1"/>
</dbReference>
<sequence>MAEKEEQAKPLSTTTTRSYQINGEHDHAISIDLKKHHHNPKYLKCCGYISALILILAFTILMLIFTVFRVKEPVLNINSGKINGLDRASKNTIRLDTNLTVVADVSIENPNVVAFKFGNTTTTLYYGGVVVGNGRNPAGVAEAGKTVRTNMTIDVMTEKILGVRRLTSDLSYGALGMRSYTSISGGVKILKIIKKNVVVKVNCSMTFNITSQAIQDQICMQHMSF</sequence>
<reference evidence="8" key="1">
    <citation type="journal article" date="2020" name="Nat. Commun.">
        <title>Genome assembly of wild tea tree DASZ reveals pedigree and selection history of tea varieties.</title>
        <authorList>
            <person name="Zhang W."/>
            <person name="Zhang Y."/>
            <person name="Qiu H."/>
            <person name="Guo Y."/>
            <person name="Wan H."/>
            <person name="Zhang X."/>
            <person name="Scossa F."/>
            <person name="Alseekh S."/>
            <person name="Zhang Q."/>
            <person name="Wang P."/>
            <person name="Xu L."/>
            <person name="Schmidt M.H."/>
            <person name="Jia X."/>
            <person name="Li D."/>
            <person name="Zhu A."/>
            <person name="Guo F."/>
            <person name="Chen W."/>
            <person name="Ni D."/>
            <person name="Usadel B."/>
            <person name="Fernie A.R."/>
            <person name="Wen W."/>
        </authorList>
    </citation>
    <scope>NUCLEOTIDE SEQUENCE [LARGE SCALE GENOMIC DNA]</scope>
    <source>
        <strain evidence="8">cv. G240</strain>
    </source>
</reference>
<dbReference type="PANTHER" id="PTHR31234:SF65">
    <property type="entry name" value="LATE EMBRYOGENESIS ABUNDANT PROTEIN, LEA_2 SUBGROUP"/>
    <property type="match status" value="1"/>
</dbReference>
<keyword evidence="4 5" id="KW-0472">Membrane</keyword>
<evidence type="ECO:0000256" key="5">
    <source>
        <dbReference type="SAM" id="Phobius"/>
    </source>
</evidence>
<dbReference type="EMBL" id="JACBKZ010000011">
    <property type="protein sequence ID" value="KAF5938561.1"/>
    <property type="molecule type" value="Genomic_DNA"/>
</dbReference>